<evidence type="ECO:0000259" key="5">
    <source>
        <dbReference type="Pfam" id="PF01397"/>
    </source>
</evidence>
<keyword evidence="8" id="KW-1185">Reference proteome</keyword>
<proteinExistence type="predicted"/>
<organism evidence="7 8">
    <name type="scientific">Sorghum bicolor</name>
    <name type="common">Sorghum</name>
    <name type="synonym">Sorghum vulgare</name>
    <dbReference type="NCBI Taxonomy" id="4558"/>
    <lineage>
        <taxon>Eukaryota</taxon>
        <taxon>Viridiplantae</taxon>
        <taxon>Streptophyta</taxon>
        <taxon>Embryophyta</taxon>
        <taxon>Tracheophyta</taxon>
        <taxon>Spermatophyta</taxon>
        <taxon>Magnoliopsida</taxon>
        <taxon>Liliopsida</taxon>
        <taxon>Poales</taxon>
        <taxon>Poaceae</taxon>
        <taxon>PACMAD clade</taxon>
        <taxon>Panicoideae</taxon>
        <taxon>Andropogonodae</taxon>
        <taxon>Andropogoneae</taxon>
        <taxon>Sorghinae</taxon>
        <taxon>Sorghum</taxon>
    </lineage>
</organism>
<dbReference type="EMBL" id="CM000768">
    <property type="protein sequence ID" value="KXG21061.1"/>
    <property type="molecule type" value="Genomic_DNA"/>
</dbReference>
<dbReference type="PANTHER" id="PTHR31225">
    <property type="entry name" value="OS04G0344100 PROTEIN-RELATED"/>
    <property type="match status" value="1"/>
</dbReference>
<dbReference type="InterPro" id="IPR005630">
    <property type="entry name" value="Terpene_synthase_metal-bd"/>
</dbReference>
<dbReference type="GO" id="GO:0046246">
    <property type="term" value="P:terpene biosynthetic process"/>
    <property type="evidence" value="ECO:0000318"/>
    <property type="project" value="GO_Central"/>
</dbReference>
<dbReference type="InterPro" id="IPR001906">
    <property type="entry name" value="Terpene_synth_N"/>
</dbReference>
<dbReference type="Gene3D" id="1.50.10.130">
    <property type="entry name" value="Terpene synthase, N-terminal domain"/>
    <property type="match status" value="1"/>
</dbReference>
<dbReference type="eggNOG" id="ENOG502QUCN">
    <property type="taxonomic scope" value="Eukaryota"/>
</dbReference>
<evidence type="ECO:0000313" key="7">
    <source>
        <dbReference type="EMBL" id="KXG21061.1"/>
    </source>
</evidence>
<dbReference type="Proteomes" id="UP000000768">
    <property type="component" value="Chromosome 9"/>
</dbReference>
<dbReference type="GO" id="GO:0000287">
    <property type="term" value="F:magnesium ion binding"/>
    <property type="evidence" value="ECO:0007669"/>
    <property type="project" value="InterPro"/>
</dbReference>
<dbReference type="InterPro" id="IPR034741">
    <property type="entry name" value="Terpene_cyclase-like_1_C"/>
</dbReference>
<feature type="domain" description="Terpene synthase metal-binding" evidence="6">
    <location>
        <begin position="307"/>
        <end position="546"/>
    </location>
</feature>
<dbReference type="Pfam" id="PF01397">
    <property type="entry name" value="Terpene_synth"/>
    <property type="match status" value="1"/>
</dbReference>
<feature type="domain" description="Terpene synthase N-terminal" evidence="5">
    <location>
        <begin position="80"/>
        <end position="250"/>
    </location>
</feature>
<dbReference type="SFLD" id="SFLDS00005">
    <property type="entry name" value="Isoprenoid_Synthase_Type_I"/>
    <property type="match status" value="1"/>
</dbReference>
<evidence type="ECO:0000256" key="2">
    <source>
        <dbReference type="ARBA" id="ARBA00001946"/>
    </source>
</evidence>
<dbReference type="OMA" id="AINWGMA"/>
<gene>
    <name evidence="7" type="ORF">SORBI_3009G009000</name>
</gene>
<dbReference type="Gene3D" id="1.10.600.10">
    <property type="entry name" value="Farnesyl Diphosphate Synthase"/>
    <property type="match status" value="1"/>
</dbReference>
<feature type="coiled-coil region" evidence="4">
    <location>
        <begin position="93"/>
        <end position="120"/>
    </location>
</feature>
<evidence type="ECO:0000256" key="1">
    <source>
        <dbReference type="ARBA" id="ARBA00001936"/>
    </source>
</evidence>
<dbReference type="GO" id="GO:0010333">
    <property type="term" value="F:terpene synthase activity"/>
    <property type="evidence" value="ECO:0000318"/>
    <property type="project" value="GO_Central"/>
</dbReference>
<accession>A0A1B6P644</accession>
<dbReference type="GO" id="GO:0016102">
    <property type="term" value="P:diterpenoid biosynthetic process"/>
    <property type="evidence" value="ECO:0007669"/>
    <property type="project" value="InterPro"/>
</dbReference>
<evidence type="ECO:0000256" key="3">
    <source>
        <dbReference type="ARBA" id="ARBA00022723"/>
    </source>
</evidence>
<dbReference type="InterPro" id="IPR008949">
    <property type="entry name" value="Isoprenoid_synthase_dom_sf"/>
</dbReference>
<protein>
    <submittedName>
        <fullName evidence="7">Uncharacterized protein</fullName>
    </submittedName>
</protein>
<dbReference type="FunFam" id="1.10.600.10:FF:000007">
    <property type="entry name" value="Isoprene synthase, chloroplastic"/>
    <property type="match status" value="1"/>
</dbReference>
<dbReference type="AlphaFoldDB" id="A0A1B6P644"/>
<dbReference type="InterPro" id="IPR050148">
    <property type="entry name" value="Terpene_synthase-like"/>
</dbReference>
<sequence length="606" mass="70366">MASSFSLKPLECRSSHISAAAGASPPLRQWPAISWRRPSTSRLQCCRSQQGYSAARTRHGLDDDSDNRLRQNTGIFHPSIWGDSFLGYSNPATANSSQEQIQMEERAEKLREEVAEMIASSSTTASMLRLIDALERLCLDHLFEEEISAALAEIETADVSDWDLGTVALWFCLLRKHRYRVSPGVFVRFKDEGDFLADNPRDLLNLYNAAHMRTHGEIILEEAMLFSQRRLETILPYMEGSLAREIKSALEISLPRRVRIFESKYYISTYEKDAMVHEKVLQLAKLNSNIMQFHHQHELAMITRWWKDIQIESRLPFARDRVVECYLWILGVYYEPCYSRGRIIVTMIIAIVTLLDDIYDSYATPEECELLNKCIQSWDSKGAHELPECMKFALEKILDSYETIENMLHQEEKYRMTYLRYFTKDLVRSFNMEVKMLQEGYIPKSVEEHLKVSIRTGGCPILSCASFVGMHDVATEDCFDWVSSVPKMVQALSVILRLVDDLGSYEREQLIPHVASTIDSYMKEHNVSIEVAREQIHVLKEESWKDFNNEWLNPDNAYPRQILERIFNLTRTMEFMYNHEDNFTNCRNLKDLIQLLLLAEPFTIPI</sequence>
<dbReference type="InterPro" id="IPR044814">
    <property type="entry name" value="Terpene_cyclase_plant_C1"/>
</dbReference>
<dbReference type="OrthoDB" id="1877784at2759"/>
<dbReference type="SFLD" id="SFLDG01019">
    <property type="entry name" value="Terpene_Cyclase_Like_1_C_Termi"/>
    <property type="match status" value="1"/>
</dbReference>
<dbReference type="Gramene" id="KXG21061">
    <property type="protein sequence ID" value="KXG21061"/>
    <property type="gene ID" value="SORBI_3009G009000"/>
</dbReference>
<comment type="cofactor">
    <cofactor evidence="2">
        <name>Mg(2+)</name>
        <dbReference type="ChEBI" id="CHEBI:18420"/>
    </cofactor>
</comment>
<dbReference type="SUPFAM" id="SSF48239">
    <property type="entry name" value="Terpenoid cyclases/Protein prenyltransferases"/>
    <property type="match status" value="1"/>
</dbReference>
<evidence type="ECO:0000313" key="8">
    <source>
        <dbReference type="Proteomes" id="UP000000768"/>
    </source>
</evidence>
<dbReference type="STRING" id="4558.A0A1B6P644"/>
<dbReference type="Pfam" id="PF03936">
    <property type="entry name" value="Terpene_synth_C"/>
    <property type="match status" value="1"/>
</dbReference>
<keyword evidence="4" id="KW-0175">Coiled coil</keyword>
<name>A0A1B6P644_SORBI</name>
<dbReference type="CDD" id="cd00684">
    <property type="entry name" value="Terpene_cyclase_plant_C1"/>
    <property type="match status" value="1"/>
</dbReference>
<comment type="cofactor">
    <cofactor evidence="1">
        <name>Mn(2+)</name>
        <dbReference type="ChEBI" id="CHEBI:29035"/>
    </cofactor>
</comment>
<keyword evidence="3" id="KW-0479">Metal-binding</keyword>
<evidence type="ECO:0000256" key="4">
    <source>
        <dbReference type="SAM" id="Coils"/>
    </source>
</evidence>
<reference evidence="7 8" key="1">
    <citation type="journal article" date="2009" name="Nature">
        <title>The Sorghum bicolor genome and the diversification of grasses.</title>
        <authorList>
            <person name="Paterson A.H."/>
            <person name="Bowers J.E."/>
            <person name="Bruggmann R."/>
            <person name="Dubchak I."/>
            <person name="Grimwood J."/>
            <person name="Gundlach H."/>
            <person name="Haberer G."/>
            <person name="Hellsten U."/>
            <person name="Mitros T."/>
            <person name="Poliakov A."/>
            <person name="Schmutz J."/>
            <person name="Spannagl M."/>
            <person name="Tang H."/>
            <person name="Wang X."/>
            <person name="Wicker T."/>
            <person name="Bharti A.K."/>
            <person name="Chapman J."/>
            <person name="Feltus F.A."/>
            <person name="Gowik U."/>
            <person name="Grigoriev I.V."/>
            <person name="Lyons E."/>
            <person name="Maher C.A."/>
            <person name="Martis M."/>
            <person name="Narechania A."/>
            <person name="Otillar R.P."/>
            <person name="Penning B.W."/>
            <person name="Salamov A.A."/>
            <person name="Wang Y."/>
            <person name="Zhang L."/>
            <person name="Carpita N.C."/>
            <person name="Freeling M."/>
            <person name="Gingle A.R."/>
            <person name="Hash C.T."/>
            <person name="Keller B."/>
            <person name="Klein P."/>
            <person name="Kresovich S."/>
            <person name="McCann M.C."/>
            <person name="Ming R."/>
            <person name="Peterson D.G."/>
            <person name="Mehboob-ur-Rahman"/>
            <person name="Ware D."/>
            <person name="Westhoff P."/>
            <person name="Mayer K.F."/>
            <person name="Messing J."/>
            <person name="Rokhsar D.S."/>
        </authorList>
    </citation>
    <scope>NUCLEOTIDE SEQUENCE [LARGE SCALE GENOMIC DNA]</scope>
    <source>
        <strain evidence="8">cv. BTx623</strain>
    </source>
</reference>
<dbReference type="PANTHER" id="PTHR31225:SF52">
    <property type="entry name" value="ALPHA-HUMULENE_(-)-(E)-BETA-CARYOPHYLLENE SYNTHASE"/>
    <property type="match status" value="1"/>
</dbReference>
<dbReference type="InterPro" id="IPR008930">
    <property type="entry name" value="Terpenoid_cyclase/PrenylTrfase"/>
</dbReference>
<dbReference type="InParanoid" id="A0A1B6P644"/>
<dbReference type="SUPFAM" id="SSF48576">
    <property type="entry name" value="Terpenoid synthases"/>
    <property type="match status" value="1"/>
</dbReference>
<dbReference type="InterPro" id="IPR036965">
    <property type="entry name" value="Terpene_synth_N_sf"/>
</dbReference>
<reference evidence="8" key="2">
    <citation type="journal article" date="2018" name="Plant J.">
        <title>The Sorghum bicolor reference genome: improved assembly, gene annotations, a transcriptome atlas, and signatures of genome organization.</title>
        <authorList>
            <person name="McCormick R.F."/>
            <person name="Truong S.K."/>
            <person name="Sreedasyam A."/>
            <person name="Jenkins J."/>
            <person name="Shu S."/>
            <person name="Sims D."/>
            <person name="Kennedy M."/>
            <person name="Amirebrahimi M."/>
            <person name="Weers B.D."/>
            <person name="McKinley B."/>
            <person name="Mattison A."/>
            <person name="Morishige D.T."/>
            <person name="Grimwood J."/>
            <person name="Schmutz J."/>
            <person name="Mullet J.E."/>
        </authorList>
    </citation>
    <scope>NUCLEOTIDE SEQUENCE [LARGE SCALE GENOMIC DNA]</scope>
    <source>
        <strain evidence="8">cv. BTx623</strain>
    </source>
</reference>
<evidence type="ECO:0000259" key="6">
    <source>
        <dbReference type="Pfam" id="PF03936"/>
    </source>
</evidence>